<protein>
    <recommendedName>
        <fullName evidence="1">Reverse transcriptase Ty1/copia-type domain-containing protein</fullName>
    </recommendedName>
</protein>
<reference evidence="2 3" key="1">
    <citation type="submission" date="2019-02" db="EMBL/GenBank/DDBJ databases">
        <title>Genome sequencing of the rare red list fungi Bondarzewia mesenterica.</title>
        <authorList>
            <person name="Buettner E."/>
            <person name="Kellner H."/>
        </authorList>
    </citation>
    <scope>NUCLEOTIDE SEQUENCE [LARGE SCALE GENOMIC DNA]</scope>
    <source>
        <strain evidence="2 3">DSM 108281</strain>
    </source>
</reference>
<feature type="domain" description="Reverse transcriptase Ty1/copia-type" evidence="1">
    <location>
        <begin position="57"/>
        <end position="154"/>
    </location>
</feature>
<organism evidence="2 3">
    <name type="scientific">Bondarzewia mesenterica</name>
    <dbReference type="NCBI Taxonomy" id="1095465"/>
    <lineage>
        <taxon>Eukaryota</taxon>
        <taxon>Fungi</taxon>
        <taxon>Dikarya</taxon>
        <taxon>Basidiomycota</taxon>
        <taxon>Agaricomycotina</taxon>
        <taxon>Agaricomycetes</taxon>
        <taxon>Russulales</taxon>
        <taxon>Bondarzewiaceae</taxon>
        <taxon>Bondarzewia</taxon>
    </lineage>
</organism>
<dbReference type="Proteomes" id="UP000310158">
    <property type="component" value="Unassembled WGS sequence"/>
</dbReference>
<gene>
    <name evidence="2" type="ORF">EW146_g4255</name>
</gene>
<proteinExistence type="predicted"/>
<dbReference type="EMBL" id="SGPL01000161">
    <property type="protein sequence ID" value="THH16380.1"/>
    <property type="molecule type" value="Genomic_DNA"/>
</dbReference>
<evidence type="ECO:0000313" key="2">
    <source>
        <dbReference type="EMBL" id="THH16380.1"/>
    </source>
</evidence>
<name>A0A4S4M0X6_9AGAM</name>
<dbReference type="OrthoDB" id="3054497at2759"/>
<comment type="caution">
    <text evidence="2">The sequence shown here is derived from an EMBL/GenBank/DDBJ whole genome shotgun (WGS) entry which is preliminary data.</text>
</comment>
<dbReference type="AlphaFoldDB" id="A0A4S4M0X6"/>
<accession>A0A4S4M0X6</accession>
<dbReference type="InterPro" id="IPR013103">
    <property type="entry name" value="RVT_2"/>
</dbReference>
<sequence length="155" mass="17568">MWLSPLTPLPSNLELLDLAAAELNDKPRNWAVAQASSDADKWCTAYLDELASIHVHNVYDLVPRSSVPSDRRVIKCRPIFTIKRDTQNNPVYYKARLVAKGFTQIPGQDFMDTFSPITRLESQCLLLHLAVHLGWPIEQLDIKTAFLHGDLTEDL</sequence>
<dbReference type="Pfam" id="PF07727">
    <property type="entry name" value="RVT_2"/>
    <property type="match status" value="1"/>
</dbReference>
<evidence type="ECO:0000313" key="3">
    <source>
        <dbReference type="Proteomes" id="UP000310158"/>
    </source>
</evidence>
<evidence type="ECO:0000259" key="1">
    <source>
        <dbReference type="Pfam" id="PF07727"/>
    </source>
</evidence>
<keyword evidence="3" id="KW-1185">Reference proteome</keyword>